<feature type="compositionally biased region" description="Low complexity" evidence="1">
    <location>
        <begin position="1"/>
        <end position="30"/>
    </location>
</feature>
<feature type="region of interest" description="Disordered" evidence="1">
    <location>
        <begin position="509"/>
        <end position="543"/>
    </location>
</feature>
<gene>
    <name evidence="3" type="ORF">G4V63_14485</name>
</gene>
<dbReference type="Proteomes" id="UP000480266">
    <property type="component" value="Unassembled WGS sequence"/>
</dbReference>
<feature type="region of interest" description="Disordered" evidence="1">
    <location>
        <begin position="1"/>
        <end position="65"/>
    </location>
</feature>
<keyword evidence="4" id="KW-1185">Reference proteome</keyword>
<dbReference type="Pfam" id="PF06381">
    <property type="entry name" value="Phage_portal_3"/>
    <property type="match status" value="1"/>
</dbReference>
<feature type="compositionally biased region" description="Low complexity" evidence="1">
    <location>
        <begin position="519"/>
        <end position="533"/>
    </location>
</feature>
<proteinExistence type="predicted"/>
<sequence>MARSRLPPTRRTPATKAAAATTAPSALPAETADEKTRRDRATALSSAVTQAPVAEPSPSLQLARAHAVDEANYTPKERRAASHAMDWAGQSRSALSFVENAGWPGFPTLSLLSQLAEYRSMHETLADECVRCWGVVASSGDGDDDRCTQIEAELKRLNIRAAVRQLVVHDQAFGGAHAYIKLKDDDGMRKLPLLLKPYSVRRGAFQGLRVVEPYWVTPNDYNSIDPTKENFYKPSSWWLIGTEVHATRLFTIVSRPVADMLKPAYSFRGISMTQLAIPYVDNWLRTRQSVSDTVKQFSVSGVLMDLQQSLLPGAGTSLDYRAQLLNLYRDNRNLLLLDKATEEFFQVNTPLSGLDALQAQAQEQMGAVSHTPLVKLLGITPSGLNASSDGEIRVWYDYVHGYQGATLSPLMQVVLQLVQLSLFGVVDEDITWQWEKLHEATEVEQATMDREQMETDRGYIEAGVVTAEQVAQRLSSDPDSPYSGIADGNIDAIPDDDIASITEAILGIQPPVPEPAAPAAPAALGTAGLPPGAQSGVEHPLEA</sequence>
<accession>A0A7C9VNC3</accession>
<dbReference type="AlphaFoldDB" id="A0A7C9VNC3"/>
<reference evidence="3" key="1">
    <citation type="submission" date="2020-02" db="EMBL/GenBank/DDBJ databases">
        <title>Draft genome sequence of Candidatus Afipia apatlaquensis IBT-C3, a potential strain for decolorization of textile dyes.</title>
        <authorList>
            <person name="Sanchez-Reyes A."/>
            <person name="Breton-Deval L."/>
            <person name="Mangelson H."/>
            <person name="Sanchez-Flores A."/>
        </authorList>
    </citation>
    <scope>NUCLEOTIDE SEQUENCE [LARGE SCALE GENOMIC DNA]</scope>
    <source>
        <strain evidence="3">IBT-C3</strain>
    </source>
</reference>
<dbReference type="InterPro" id="IPR024459">
    <property type="entry name" value="Acb1-like_N"/>
</dbReference>
<evidence type="ECO:0000259" key="2">
    <source>
        <dbReference type="Pfam" id="PF06381"/>
    </source>
</evidence>
<evidence type="ECO:0000313" key="4">
    <source>
        <dbReference type="Proteomes" id="UP000480266"/>
    </source>
</evidence>
<evidence type="ECO:0000313" key="3">
    <source>
        <dbReference type="EMBL" id="NGX96373.1"/>
    </source>
</evidence>
<evidence type="ECO:0000256" key="1">
    <source>
        <dbReference type="SAM" id="MobiDB-lite"/>
    </source>
</evidence>
<feature type="domain" description="Anti-CBASS protein Acb1-like N-terminal" evidence="2">
    <location>
        <begin position="108"/>
        <end position="456"/>
    </location>
</feature>
<name>A0A7C9VNC3_9BRAD</name>
<comment type="caution">
    <text evidence="3">The sequence shown here is derived from an EMBL/GenBank/DDBJ whole genome shotgun (WGS) entry which is preliminary data.</text>
</comment>
<protein>
    <submittedName>
        <fullName evidence="3">DUF1073 domain-containing protein</fullName>
    </submittedName>
</protein>
<organism evidence="3 4">
    <name type="scientific">Candidatus Afipia apatlaquensis</name>
    <dbReference type="NCBI Taxonomy" id="2712852"/>
    <lineage>
        <taxon>Bacteria</taxon>
        <taxon>Pseudomonadati</taxon>
        <taxon>Pseudomonadota</taxon>
        <taxon>Alphaproteobacteria</taxon>
        <taxon>Hyphomicrobiales</taxon>
        <taxon>Nitrobacteraceae</taxon>
        <taxon>Afipia</taxon>
    </lineage>
</organism>
<dbReference type="EMBL" id="JAAMRR010000746">
    <property type="protein sequence ID" value="NGX96373.1"/>
    <property type="molecule type" value="Genomic_DNA"/>
</dbReference>
<feature type="compositionally biased region" description="Basic and acidic residues" evidence="1">
    <location>
        <begin position="32"/>
        <end position="41"/>
    </location>
</feature>